<feature type="compositionally biased region" description="Basic and acidic residues" evidence="2">
    <location>
        <begin position="1"/>
        <end position="15"/>
    </location>
</feature>
<sequence length="235" mass="26936">MASSKREAPGKDALKSPKRSKTTSVIVKFYDPIEKAPDGFGRTLSSMLQWPDSQLESAHNYIQVWFPLPEGSPFNWNAPVIDSETCSEFRSRPELRKSLQKAFTRILKFYGFEASFEGEEVHIHRSMEHTKQFRNWVTSSNHNHLRISRIIRSLRVLGLEQNAQAFYQALQAVNNDYPNTIGAQSLMYWRRAAVRRLALEPAENNETVKGQSFLSELDEAIGREKEVAKSTEKTT</sequence>
<dbReference type="PANTHER" id="PTHR14015:SF2">
    <property type="entry name" value="OPIOID GROWTH FACTOR RECEPTOR (OGFR) CONSERVED DOMAIN-CONTAINING PROTEIN"/>
    <property type="match status" value="1"/>
</dbReference>
<evidence type="ECO:0000256" key="1">
    <source>
        <dbReference type="ARBA" id="ARBA00010365"/>
    </source>
</evidence>
<gene>
    <name evidence="4" type="ORF">E6O75_ATG06516</name>
</gene>
<evidence type="ECO:0000313" key="5">
    <source>
        <dbReference type="Proteomes" id="UP000298493"/>
    </source>
</evidence>
<comment type="similarity">
    <text evidence="1">Belongs to the opioid growth factor receptor family.</text>
</comment>
<feature type="region of interest" description="Disordered" evidence="2">
    <location>
        <begin position="1"/>
        <end position="21"/>
    </location>
</feature>
<dbReference type="PANTHER" id="PTHR14015">
    <property type="entry name" value="OPIOID GROWTH FACTOR RECEPTOR OGFR ZETA-TYPE OPIOID RECEPTOR"/>
    <property type="match status" value="1"/>
</dbReference>
<proteinExistence type="inferred from homology"/>
<dbReference type="Proteomes" id="UP000298493">
    <property type="component" value="Unassembled WGS sequence"/>
</dbReference>
<organism evidence="4 5">
    <name type="scientific">Venturia nashicola</name>
    <dbReference type="NCBI Taxonomy" id="86259"/>
    <lineage>
        <taxon>Eukaryota</taxon>
        <taxon>Fungi</taxon>
        <taxon>Dikarya</taxon>
        <taxon>Ascomycota</taxon>
        <taxon>Pezizomycotina</taxon>
        <taxon>Dothideomycetes</taxon>
        <taxon>Pleosporomycetidae</taxon>
        <taxon>Venturiales</taxon>
        <taxon>Venturiaceae</taxon>
        <taxon>Venturia</taxon>
    </lineage>
</organism>
<evidence type="ECO:0000256" key="2">
    <source>
        <dbReference type="SAM" id="MobiDB-lite"/>
    </source>
</evidence>
<dbReference type="InterPro" id="IPR039574">
    <property type="entry name" value="OGFr"/>
</dbReference>
<keyword evidence="4" id="KW-0675">Receptor</keyword>
<dbReference type="STRING" id="86259.A0A4Z1P2U8"/>
<reference evidence="4 5" key="1">
    <citation type="submission" date="2019-04" db="EMBL/GenBank/DDBJ databases">
        <title>High contiguity whole genome sequence and gene annotation resource for two Venturia nashicola isolates.</title>
        <authorList>
            <person name="Prokchorchik M."/>
            <person name="Won K."/>
            <person name="Lee Y."/>
            <person name="Choi E.D."/>
            <person name="Segonzac C."/>
            <person name="Sohn K.H."/>
        </authorList>
    </citation>
    <scope>NUCLEOTIDE SEQUENCE [LARGE SCALE GENOMIC DNA]</scope>
    <source>
        <strain evidence="4 5">PRI2</strain>
    </source>
</reference>
<evidence type="ECO:0000259" key="3">
    <source>
        <dbReference type="Pfam" id="PF04664"/>
    </source>
</evidence>
<evidence type="ECO:0000313" key="4">
    <source>
        <dbReference type="EMBL" id="TID18440.1"/>
    </source>
</evidence>
<dbReference type="GO" id="GO:0140625">
    <property type="term" value="F:opioid growth factor receptor activity"/>
    <property type="evidence" value="ECO:0007669"/>
    <property type="project" value="InterPro"/>
</dbReference>
<dbReference type="InterPro" id="IPR006757">
    <property type="entry name" value="OGF_rcpt"/>
</dbReference>
<dbReference type="AlphaFoldDB" id="A0A4Z1P2U8"/>
<dbReference type="EMBL" id="SNSC02000014">
    <property type="protein sequence ID" value="TID18440.1"/>
    <property type="molecule type" value="Genomic_DNA"/>
</dbReference>
<keyword evidence="5" id="KW-1185">Reference proteome</keyword>
<dbReference type="GO" id="GO:0016020">
    <property type="term" value="C:membrane"/>
    <property type="evidence" value="ECO:0007669"/>
    <property type="project" value="InterPro"/>
</dbReference>
<name>A0A4Z1P2U8_9PEZI</name>
<protein>
    <submittedName>
        <fullName evidence="4">Opioid growth factor receptor region</fullName>
    </submittedName>
</protein>
<feature type="domain" description="Opioid growth factor receptor (OGFr) conserved" evidence="3">
    <location>
        <begin position="26"/>
        <end position="165"/>
    </location>
</feature>
<dbReference type="Pfam" id="PF04664">
    <property type="entry name" value="OGFr_N"/>
    <property type="match status" value="1"/>
</dbReference>
<accession>A0A4Z1P2U8</accession>
<comment type="caution">
    <text evidence="4">The sequence shown here is derived from an EMBL/GenBank/DDBJ whole genome shotgun (WGS) entry which is preliminary data.</text>
</comment>